<accession>A0AA36NBG2</accession>
<dbReference type="SUPFAM" id="SSF55729">
    <property type="entry name" value="Acyl-CoA N-acyltransferases (Nat)"/>
    <property type="match status" value="1"/>
</dbReference>
<dbReference type="InterPro" id="IPR016181">
    <property type="entry name" value="Acyl_CoA_acyltransferase"/>
</dbReference>
<gene>
    <name evidence="3" type="ORF">EVOR1521_LOCUS23297</name>
</gene>
<dbReference type="Gene3D" id="3.40.630.30">
    <property type="match status" value="1"/>
</dbReference>
<evidence type="ECO:0000259" key="2">
    <source>
        <dbReference type="Pfam" id="PF00583"/>
    </source>
</evidence>
<dbReference type="Proteomes" id="UP001178507">
    <property type="component" value="Unassembled WGS sequence"/>
</dbReference>
<proteinExistence type="predicted"/>
<feature type="compositionally biased region" description="Acidic residues" evidence="1">
    <location>
        <begin position="11"/>
        <end position="20"/>
    </location>
</feature>
<name>A0AA36NBG2_9DINO</name>
<reference evidence="3" key="1">
    <citation type="submission" date="2023-08" db="EMBL/GenBank/DDBJ databases">
        <authorList>
            <person name="Chen Y."/>
            <person name="Shah S."/>
            <person name="Dougan E. K."/>
            <person name="Thang M."/>
            <person name="Chan C."/>
        </authorList>
    </citation>
    <scope>NUCLEOTIDE SEQUENCE</scope>
</reference>
<evidence type="ECO:0000256" key="1">
    <source>
        <dbReference type="SAM" id="MobiDB-lite"/>
    </source>
</evidence>
<protein>
    <recommendedName>
        <fullName evidence="2">N-acetyltransferase domain-containing protein</fullName>
    </recommendedName>
</protein>
<dbReference type="GO" id="GO:0016747">
    <property type="term" value="F:acyltransferase activity, transferring groups other than amino-acyl groups"/>
    <property type="evidence" value="ECO:0007669"/>
    <property type="project" value="InterPro"/>
</dbReference>
<evidence type="ECO:0000313" key="4">
    <source>
        <dbReference type="Proteomes" id="UP001178507"/>
    </source>
</evidence>
<feature type="domain" description="N-acetyltransferase" evidence="2">
    <location>
        <begin position="105"/>
        <end position="218"/>
    </location>
</feature>
<feature type="region of interest" description="Disordered" evidence="1">
    <location>
        <begin position="1"/>
        <end position="20"/>
    </location>
</feature>
<dbReference type="Pfam" id="PF00583">
    <property type="entry name" value="Acetyltransf_1"/>
    <property type="match status" value="1"/>
</dbReference>
<comment type="caution">
    <text evidence="3">The sequence shown here is derived from an EMBL/GenBank/DDBJ whole genome shotgun (WGS) entry which is preliminary data.</text>
</comment>
<dbReference type="InterPro" id="IPR000182">
    <property type="entry name" value="GNAT_dom"/>
</dbReference>
<keyword evidence="4" id="KW-1185">Reference proteome</keyword>
<organism evidence="3 4">
    <name type="scientific">Effrenium voratum</name>
    <dbReference type="NCBI Taxonomy" id="2562239"/>
    <lineage>
        <taxon>Eukaryota</taxon>
        <taxon>Sar</taxon>
        <taxon>Alveolata</taxon>
        <taxon>Dinophyceae</taxon>
        <taxon>Suessiales</taxon>
        <taxon>Symbiodiniaceae</taxon>
        <taxon>Effrenium</taxon>
    </lineage>
</organism>
<dbReference type="AlphaFoldDB" id="A0AA36NBG2"/>
<sequence>MAGRFLLPFDGSEEESDQDWLAEPPRIHQAAVRQLPSPQRSVEHRRPGKQLLRQRSFHAPCAQDELQLCITLETPEEAPRLQGQVAAMKSSMGGMQELLLEQFIEKDYDDDLLLLTATDQGGNLVGMIFWRYLRSSHDEFWRHVLVDMGSEALALRTPPEAWVLIELLCTGDAFRGRGVGKLLLVAALAYSAVKDGKQAAVLTLGRGDANLAAAELYRITTHFSTPRKLGFQQMPDELFVEPEDGAVGGRWVDPKHVLVLWDIRRGLRPLTMDEVSGSKKGIHVPQLEVGQASGADLRRLDSAQCREVVHRLTG</sequence>
<evidence type="ECO:0000313" key="3">
    <source>
        <dbReference type="EMBL" id="CAJ1399829.1"/>
    </source>
</evidence>
<dbReference type="EMBL" id="CAUJNA010003350">
    <property type="protein sequence ID" value="CAJ1399829.1"/>
    <property type="molecule type" value="Genomic_DNA"/>
</dbReference>